<protein>
    <recommendedName>
        <fullName evidence="6">NRDE-2, necessary for RNA interference, domain containing</fullName>
    </recommendedName>
</protein>
<organism evidence="4 5">
    <name type="scientific">Cirrhinus mrigala</name>
    <name type="common">Mrigala</name>
    <dbReference type="NCBI Taxonomy" id="683832"/>
    <lineage>
        <taxon>Eukaryota</taxon>
        <taxon>Metazoa</taxon>
        <taxon>Chordata</taxon>
        <taxon>Craniata</taxon>
        <taxon>Vertebrata</taxon>
        <taxon>Euteleostomi</taxon>
        <taxon>Actinopterygii</taxon>
        <taxon>Neopterygii</taxon>
        <taxon>Teleostei</taxon>
        <taxon>Ostariophysi</taxon>
        <taxon>Cypriniformes</taxon>
        <taxon>Cyprinidae</taxon>
        <taxon>Labeoninae</taxon>
        <taxon>Labeonini</taxon>
        <taxon>Cirrhinus</taxon>
    </lineage>
</organism>
<comment type="subcellular location">
    <subcellularLocation>
        <location evidence="1">Nucleus</location>
    </subcellularLocation>
</comment>
<keyword evidence="3" id="KW-0539">Nucleus</keyword>
<evidence type="ECO:0000256" key="3">
    <source>
        <dbReference type="ARBA" id="ARBA00023242"/>
    </source>
</evidence>
<evidence type="ECO:0008006" key="6">
    <source>
        <dbReference type="Google" id="ProtNLM"/>
    </source>
</evidence>
<proteinExistence type="inferred from homology"/>
<dbReference type="EMBL" id="JAMKFB020000017">
    <property type="protein sequence ID" value="KAL0170084.1"/>
    <property type="molecule type" value="Genomic_DNA"/>
</dbReference>
<comment type="similarity">
    <text evidence="2">Belongs to the NRDE2 family.</text>
</comment>
<feature type="non-terminal residue" evidence="4">
    <location>
        <position position="266"/>
    </location>
</feature>
<reference evidence="4 5" key="1">
    <citation type="submission" date="2024-05" db="EMBL/GenBank/DDBJ databases">
        <title>Genome sequencing and assembly of Indian major carp, Cirrhinus mrigala (Hamilton, 1822).</title>
        <authorList>
            <person name="Mohindra V."/>
            <person name="Chowdhury L.M."/>
            <person name="Lal K."/>
            <person name="Jena J.K."/>
        </authorList>
    </citation>
    <scope>NUCLEOTIDE SEQUENCE [LARGE SCALE GENOMIC DNA]</scope>
    <source>
        <strain evidence="4">CM1030</strain>
        <tissue evidence="4">Blood</tissue>
    </source>
</reference>
<dbReference type="Proteomes" id="UP001529510">
    <property type="component" value="Unassembled WGS sequence"/>
</dbReference>
<evidence type="ECO:0000313" key="5">
    <source>
        <dbReference type="Proteomes" id="UP001529510"/>
    </source>
</evidence>
<accession>A0ABD0P7Q0</accession>
<feature type="non-terminal residue" evidence="4">
    <location>
        <position position="1"/>
    </location>
</feature>
<dbReference type="AlphaFoldDB" id="A0ABD0P7Q0"/>
<keyword evidence="5" id="KW-1185">Reference proteome</keyword>
<dbReference type="GO" id="GO:0005634">
    <property type="term" value="C:nucleus"/>
    <property type="evidence" value="ECO:0007669"/>
    <property type="project" value="UniProtKB-SubCell"/>
</dbReference>
<gene>
    <name evidence="4" type="ORF">M9458_034680</name>
</gene>
<evidence type="ECO:0000256" key="1">
    <source>
        <dbReference type="ARBA" id="ARBA00004123"/>
    </source>
</evidence>
<comment type="caution">
    <text evidence="4">The sequence shown here is derived from an EMBL/GenBank/DDBJ whole genome shotgun (WGS) entry which is preliminary data.</text>
</comment>
<dbReference type="PANTHER" id="PTHR13471">
    <property type="entry name" value="TETRATRICOPEPTIDE-LIKE HELICAL"/>
    <property type="match status" value="1"/>
</dbReference>
<evidence type="ECO:0000256" key="2">
    <source>
        <dbReference type="ARBA" id="ARBA00009265"/>
    </source>
</evidence>
<name>A0ABD0P7Q0_CIRMR</name>
<sequence length="266" mass="29956">LMPGVKRQDAGCELERWRPREKACGQETRALFLSFHPQPALPVLSEGNAISSDSYIKLSACTEEQGSSTQAPVSWVNPLGIYDRGTSLWLEGKGQPEVKGDQHNVEAEKSSSSTLLSARVEEFNRKLRENPADIQLWLDFVHFQVGIQRGNDELAFGSGSFFASSDTDDGDMKKMSLRAVLEKKLNPANVDLKLEKLCLCKELWEPATLQKEWKKLVFIHPNSAPLWRKYLLFTQSHFSTFSVSKVNSVWQYGISPSTSRHPGRPF</sequence>
<dbReference type="InterPro" id="IPR013633">
    <property type="entry name" value="NRDE-2"/>
</dbReference>
<evidence type="ECO:0000313" key="4">
    <source>
        <dbReference type="EMBL" id="KAL0170084.1"/>
    </source>
</evidence>
<dbReference type="Pfam" id="PF08424">
    <property type="entry name" value="NRDE-2"/>
    <property type="match status" value="1"/>
</dbReference>
<dbReference type="PANTHER" id="PTHR13471:SF0">
    <property type="entry name" value="NUCLEAR EXOSOME REGULATOR NRDE2"/>
    <property type="match status" value="1"/>
</dbReference>